<dbReference type="Proteomes" id="UP000838756">
    <property type="component" value="Unassembled WGS sequence"/>
</dbReference>
<sequence>MISGTTGTGFITVSTFVKAYQFNPHDGLAIGSQITFKDYIRKFKTSEVWSEIEYHNKQKGLNKSLKDEFEELLNITVKNGDPKMVLNKDGRRLKPPGDIKWGYNPFSVRRRLLELMKQAIYQKGFGCEDVWPPTRPHTQSRKLNYLRPQVMSPDKAEFNDITRILKNGTEYQDARRTRMGWNDPQDRLQWNFDQIKNTLEPEKRKKLWALNMQWCLDLNDTLCVRDPIPSARHQTAQKENLQILRIRCCSELRLAAATEDQNVKSFH</sequence>
<evidence type="ECO:0000313" key="2">
    <source>
        <dbReference type="Proteomes" id="UP000838756"/>
    </source>
</evidence>
<accession>A0A8S4RLI1</accession>
<reference evidence="1" key="1">
    <citation type="submission" date="2022-03" db="EMBL/GenBank/DDBJ databases">
        <authorList>
            <person name="Lindestad O."/>
        </authorList>
    </citation>
    <scope>NUCLEOTIDE SEQUENCE</scope>
</reference>
<organism evidence="1 2">
    <name type="scientific">Pararge aegeria aegeria</name>
    <dbReference type="NCBI Taxonomy" id="348720"/>
    <lineage>
        <taxon>Eukaryota</taxon>
        <taxon>Metazoa</taxon>
        <taxon>Ecdysozoa</taxon>
        <taxon>Arthropoda</taxon>
        <taxon>Hexapoda</taxon>
        <taxon>Insecta</taxon>
        <taxon>Pterygota</taxon>
        <taxon>Neoptera</taxon>
        <taxon>Endopterygota</taxon>
        <taxon>Lepidoptera</taxon>
        <taxon>Glossata</taxon>
        <taxon>Ditrysia</taxon>
        <taxon>Papilionoidea</taxon>
        <taxon>Nymphalidae</taxon>
        <taxon>Satyrinae</taxon>
        <taxon>Satyrini</taxon>
        <taxon>Parargina</taxon>
        <taxon>Pararge</taxon>
    </lineage>
</organism>
<keyword evidence="2" id="KW-1185">Reference proteome</keyword>
<proteinExistence type="predicted"/>
<dbReference type="EMBL" id="CAKXAJ010025277">
    <property type="protein sequence ID" value="CAH2237529.1"/>
    <property type="molecule type" value="Genomic_DNA"/>
</dbReference>
<gene>
    <name evidence="1" type="primary">jg9782</name>
    <name evidence="1" type="ORF">PAEG_LOCUS14802</name>
</gene>
<evidence type="ECO:0000313" key="1">
    <source>
        <dbReference type="EMBL" id="CAH2237529.1"/>
    </source>
</evidence>
<dbReference type="AlphaFoldDB" id="A0A8S4RLI1"/>
<comment type="caution">
    <text evidence="1">The sequence shown here is derived from an EMBL/GenBank/DDBJ whole genome shotgun (WGS) entry which is preliminary data.</text>
</comment>
<dbReference type="OrthoDB" id="7455276at2759"/>
<name>A0A8S4RLI1_9NEOP</name>
<protein>
    <submittedName>
        <fullName evidence="1">Jg9782 protein</fullName>
    </submittedName>
</protein>